<dbReference type="EMBL" id="RBXX01000002">
    <property type="protein sequence ID" value="RKT82171.1"/>
    <property type="molecule type" value="Genomic_DNA"/>
</dbReference>
<dbReference type="Proteomes" id="UP000270697">
    <property type="component" value="Unassembled WGS sequence"/>
</dbReference>
<organism evidence="3 4">
    <name type="scientific">Saccharopolyspora antimicrobica</name>
    <dbReference type="NCBI Taxonomy" id="455193"/>
    <lineage>
        <taxon>Bacteria</taxon>
        <taxon>Bacillati</taxon>
        <taxon>Actinomycetota</taxon>
        <taxon>Actinomycetes</taxon>
        <taxon>Pseudonocardiales</taxon>
        <taxon>Pseudonocardiaceae</taxon>
        <taxon>Saccharopolyspora</taxon>
    </lineage>
</organism>
<evidence type="ECO:0000313" key="4">
    <source>
        <dbReference type="Proteomes" id="UP000199398"/>
    </source>
</evidence>
<gene>
    <name evidence="2" type="ORF">ATL45_0414</name>
    <name evidence="3" type="ORF">SAMN05421805_11186</name>
</gene>
<feature type="region of interest" description="Disordered" evidence="1">
    <location>
        <begin position="1"/>
        <end position="22"/>
    </location>
</feature>
<protein>
    <submittedName>
        <fullName evidence="3">Uncharacterized protein</fullName>
    </submittedName>
</protein>
<evidence type="ECO:0000256" key="1">
    <source>
        <dbReference type="SAM" id="MobiDB-lite"/>
    </source>
</evidence>
<reference evidence="3 4" key="1">
    <citation type="submission" date="2016-10" db="EMBL/GenBank/DDBJ databases">
        <authorList>
            <person name="de Groot N.N."/>
        </authorList>
    </citation>
    <scope>NUCLEOTIDE SEQUENCE [LARGE SCALE GENOMIC DNA]</scope>
    <source>
        <strain evidence="3 4">CPCC 201259</strain>
    </source>
</reference>
<dbReference type="EMBL" id="FOUP01000011">
    <property type="protein sequence ID" value="SFO23489.1"/>
    <property type="molecule type" value="Genomic_DNA"/>
</dbReference>
<feature type="compositionally biased region" description="Low complexity" evidence="1">
    <location>
        <begin position="49"/>
        <end position="66"/>
    </location>
</feature>
<dbReference type="Proteomes" id="UP000199398">
    <property type="component" value="Unassembled WGS sequence"/>
</dbReference>
<keyword evidence="5" id="KW-1185">Reference proteome</keyword>
<name>A0A1I5FIP5_9PSEU</name>
<reference evidence="2 5" key="2">
    <citation type="submission" date="2018-10" db="EMBL/GenBank/DDBJ databases">
        <title>Sequencing the genomes of 1000 actinobacteria strains.</title>
        <authorList>
            <person name="Klenk H.-P."/>
        </authorList>
    </citation>
    <scope>NUCLEOTIDE SEQUENCE [LARGE SCALE GENOMIC DNA]</scope>
    <source>
        <strain evidence="2 5">DSM 45119</strain>
    </source>
</reference>
<accession>A0A1I5FIP5</accession>
<sequence length="94" mass="9564">MPSEETAAHTPSAVARSRGSVNRERIIDSVVGMIIAPPTPSRARTAITAPAVSAASTSSDAPPKTANPLSSSFLRPHRSASLLIGISSPASTSE</sequence>
<evidence type="ECO:0000313" key="5">
    <source>
        <dbReference type="Proteomes" id="UP000270697"/>
    </source>
</evidence>
<proteinExistence type="predicted"/>
<evidence type="ECO:0000313" key="3">
    <source>
        <dbReference type="EMBL" id="SFO23489.1"/>
    </source>
</evidence>
<feature type="region of interest" description="Disordered" evidence="1">
    <location>
        <begin position="49"/>
        <end position="73"/>
    </location>
</feature>
<evidence type="ECO:0000313" key="2">
    <source>
        <dbReference type="EMBL" id="RKT82171.1"/>
    </source>
</evidence>
<dbReference type="AlphaFoldDB" id="A0A1I5FIP5"/>